<gene>
    <name evidence="1" type="ORF">EOD43_10435</name>
</gene>
<organism evidence="1 2">
    <name type="scientific">Sphingomonas crocodyli</name>
    <dbReference type="NCBI Taxonomy" id="1979270"/>
    <lineage>
        <taxon>Bacteria</taxon>
        <taxon>Pseudomonadati</taxon>
        <taxon>Pseudomonadota</taxon>
        <taxon>Alphaproteobacteria</taxon>
        <taxon>Sphingomonadales</taxon>
        <taxon>Sphingomonadaceae</taxon>
        <taxon>Sphingomonas</taxon>
    </lineage>
</organism>
<name>A0A437M971_9SPHN</name>
<dbReference type="RefSeq" id="WP_127743544.1">
    <property type="nucleotide sequence ID" value="NZ_SACN01000001.1"/>
</dbReference>
<evidence type="ECO:0000313" key="1">
    <source>
        <dbReference type="EMBL" id="RVT94242.1"/>
    </source>
</evidence>
<dbReference type="OrthoDB" id="7585783at2"/>
<dbReference type="Proteomes" id="UP000282971">
    <property type="component" value="Unassembled WGS sequence"/>
</dbReference>
<dbReference type="AlphaFoldDB" id="A0A437M971"/>
<reference evidence="1 2" key="1">
    <citation type="submission" date="2019-01" db="EMBL/GenBank/DDBJ databases">
        <authorList>
            <person name="Chen W.-M."/>
        </authorList>
    </citation>
    <scope>NUCLEOTIDE SEQUENCE [LARGE SCALE GENOMIC DNA]</scope>
    <source>
        <strain evidence="1 2">CCP-7</strain>
    </source>
</reference>
<sequence>MRREHLLGLLILSQAAVARAEDSAHRADRLRTEQLNRRALAATERRDNGNARVRRSNEAAMNDYQRRLAAWRKRYDACVDGDYSACDR</sequence>
<evidence type="ECO:0000313" key="2">
    <source>
        <dbReference type="Proteomes" id="UP000282971"/>
    </source>
</evidence>
<dbReference type="EMBL" id="SACN01000001">
    <property type="protein sequence ID" value="RVT94242.1"/>
    <property type="molecule type" value="Genomic_DNA"/>
</dbReference>
<proteinExistence type="predicted"/>
<accession>A0A437M971</accession>
<protein>
    <submittedName>
        <fullName evidence="1">Uncharacterized protein</fullName>
    </submittedName>
</protein>
<keyword evidence="2" id="KW-1185">Reference proteome</keyword>
<comment type="caution">
    <text evidence="1">The sequence shown here is derived from an EMBL/GenBank/DDBJ whole genome shotgun (WGS) entry which is preliminary data.</text>
</comment>